<dbReference type="Proteomes" id="UP000242474">
    <property type="component" value="Unassembled WGS sequence"/>
</dbReference>
<dbReference type="SMART" id="SM00323">
    <property type="entry name" value="RasGAP"/>
    <property type="match status" value="1"/>
</dbReference>
<proteinExistence type="inferred from homology"/>
<dbReference type="EMBL" id="KZ303488">
    <property type="protein sequence ID" value="PIA18985.1"/>
    <property type="molecule type" value="Genomic_DNA"/>
</dbReference>
<feature type="region of interest" description="Disordered" evidence="10">
    <location>
        <begin position="1665"/>
        <end position="1687"/>
    </location>
</feature>
<dbReference type="CDD" id="cd04519">
    <property type="entry name" value="RasGAP"/>
    <property type="match status" value="1"/>
</dbReference>
<evidence type="ECO:0000313" key="12">
    <source>
        <dbReference type="EMBL" id="PIA18985.1"/>
    </source>
</evidence>
<keyword evidence="13" id="KW-1185">Reference proteome</keyword>
<dbReference type="InterPro" id="IPR035979">
    <property type="entry name" value="RBD_domain_sf"/>
</dbReference>
<reference evidence="12 13" key="1">
    <citation type="journal article" date="2015" name="Genome Biol. Evol.">
        <title>Phylogenomic analyses indicate that early fungi evolved digesting cell walls of algal ancestors of land plants.</title>
        <authorList>
            <person name="Chang Y."/>
            <person name="Wang S."/>
            <person name="Sekimoto S."/>
            <person name="Aerts A.L."/>
            <person name="Choi C."/>
            <person name="Clum A."/>
            <person name="LaButti K.M."/>
            <person name="Lindquist E.A."/>
            <person name="Yee Ngan C."/>
            <person name="Ohm R.A."/>
            <person name="Salamov A.A."/>
            <person name="Grigoriev I.V."/>
            <person name="Spatafora J.W."/>
            <person name="Berbee M.L."/>
        </authorList>
    </citation>
    <scope>NUCLEOTIDE SEQUENCE [LARGE SCALE GENOMIC DNA]</scope>
    <source>
        <strain evidence="12 13">NRRL 1564</strain>
    </source>
</reference>
<evidence type="ECO:0000256" key="5">
    <source>
        <dbReference type="ARBA" id="ARBA00022792"/>
    </source>
</evidence>
<dbReference type="Pfam" id="PF10443">
    <property type="entry name" value="RNA12"/>
    <property type="match status" value="1"/>
</dbReference>
<comment type="subcellular location">
    <subcellularLocation>
        <location evidence="1">Mitochondrion inner membrane</location>
        <topology evidence="1">Single-pass membrane protein</topology>
    </subcellularLocation>
</comment>
<comment type="similarity">
    <text evidence="2">Belongs to the YME2 family.</text>
</comment>
<evidence type="ECO:0000256" key="7">
    <source>
        <dbReference type="ARBA" id="ARBA00023128"/>
    </source>
</evidence>
<gene>
    <name evidence="12" type="ORF">COEREDRAFT_13544</name>
</gene>
<keyword evidence="5" id="KW-0999">Mitochondrion inner membrane</keyword>
<feature type="compositionally biased region" description="Polar residues" evidence="10">
    <location>
        <begin position="1665"/>
        <end position="1676"/>
    </location>
</feature>
<dbReference type="InterPro" id="IPR001936">
    <property type="entry name" value="RasGAP_dom"/>
</dbReference>
<feature type="compositionally biased region" description="Acidic residues" evidence="10">
    <location>
        <begin position="1551"/>
        <end position="1563"/>
    </location>
</feature>
<evidence type="ECO:0000259" key="11">
    <source>
        <dbReference type="PROSITE" id="PS50018"/>
    </source>
</evidence>
<keyword evidence="8" id="KW-0472">Membrane</keyword>
<accession>A0A2G5BJ02</accession>
<evidence type="ECO:0000256" key="9">
    <source>
        <dbReference type="ARBA" id="ARBA00025276"/>
    </source>
</evidence>
<dbReference type="SUPFAM" id="SSF54928">
    <property type="entry name" value="RNA-binding domain, RBD"/>
    <property type="match status" value="1"/>
</dbReference>
<comment type="function">
    <text evidence="9">Plays a role in maintaining the mitochondrial genome and in controlling the mtDNA escape. Involved in the regulation of mtDNA nucleotide structure and number. May have a dispensable role in early maturation of pre-rRNA.</text>
</comment>
<dbReference type="SUPFAM" id="SSF48350">
    <property type="entry name" value="GTPase activation domain, GAP"/>
    <property type="match status" value="2"/>
</dbReference>
<dbReference type="InterPro" id="IPR039627">
    <property type="entry name" value="Yme2_C"/>
</dbReference>
<evidence type="ECO:0000256" key="1">
    <source>
        <dbReference type="ARBA" id="ARBA00004434"/>
    </source>
</evidence>
<feature type="region of interest" description="Disordered" evidence="10">
    <location>
        <begin position="892"/>
        <end position="915"/>
    </location>
</feature>
<evidence type="ECO:0000313" key="13">
    <source>
        <dbReference type="Proteomes" id="UP000242474"/>
    </source>
</evidence>
<evidence type="ECO:0000256" key="4">
    <source>
        <dbReference type="ARBA" id="ARBA00022692"/>
    </source>
</evidence>
<sequence>MPILYGQFRPRVFWTRNWRSLSGAHMSRSLWRLPAYTVAGTKGAALIGRIHKRSIHIDCIERNVADDQSGGGMAKYKAGLFLDNVFPLKISAFDIRSYLMLRNQEAMQKKVACLLPGELPHGAAVNSIEPHRRDGGSIVYFTFLAPQEHEAAAATAQKVVEAVNAHLASRKGRKWYDVGRIRALGVRGVPFTEDIVRQLPSKRVKVEFQGPDVGVEEMYKEFREFGRIEDITQQPSSSKDTPHWAEVHFTKLRGATSARNCVHGDVVGTTKLRVSYVKEDREHVVLQWLKEHSKFTIPLAAAALIAAIYAVFDPIREFFVENKITHRFDLSQLPLVGNVRRAAILNLLRRDTAPKEEVEAWSGLADQSARLSSILDEPPESFVIVTGPHGAGKTRVVEQATAHRKYRIVIDAGKLGAEHSELEQMTTLARQLGWWPVFNSIIGITNAIDLMVTATTGSNAGISATPASQVRKILDTLALVLSNIRRDRLRHADAQNARKEPHGAAGHGYAGPMHTVSPADIPVIVLENLMDKELKFTPDILEWAASVIEAGLAHCIVTTSNISGYHDIQRAQPHSTASLLSLDDASPMEAVTLLQQQLVPAGPGHAITAGAHTNKDVSAEENHHGVGAVSEDSIVTAAKTLGGRLEDLQLFVQKVKAGESAASALEDIIQRSITEVRKHAFADDAEVGQNEHTWTPEQFWYLLTELAMHEDVEYDRMRNSALFAGRDDALLGLAEAQLITMVYNNDRPSRIRAGRPVYYAAFTRIVKDPGFSSSMTVKMNNKFISLETAKIHKAEEELALLNVFRASVDSHAALTSAMAMIAASRESSGYAKRSSSSWRQGSDAKNDFSLHPEAFIAQAADAGGGSARVEDAQTASSRSWLGWLFGRSSRNQQGAMAQGGSGSAADAEGGYPSPQRPSAIAGIPYELQGRVQFLLQSIHASQLKIDRWDRECRARAECLATAVSPLDHFGLVHTCGGQSPCPLMPSGIMDWQPQCPLFLECVPVAGVGKGAWVSSMPTAEAFLGVLPFNIKGAALPIPRRRNHTQGSSINDRFSRLFRHRGSRVVAAQTNQKHTRVDRTVISEFETQYLQKRSTELLLQEGCAMAKLICRLQISGDRAATMASHLVSFLRGNPQTANKVEDFVIGAFNLHVSRYSALSANPRNVLRDNNLATMLVVCYLQQTCRSFLVSILRPVMSAIEPFVENCELDPMRLPQGHGVGTTSRNSYNLYCVCRSVLDAVLSAGKHAPAEMRRLCTLIRHRIETTWDMPALTPSTPGTVQTLSATTPTKEDLGIKQEQPQLPMLELRDWENDLKSTVEVDIMNDIKSALDSWLGKHDALSSNTGTDIFGLPPIQKGKEKDDDYSNETRRSIVNLMSSSFAAAGSVDTSLSINGRNEDRPKIPEEPRVSQIKDTWRQTQSPRKIISPTVSTHLNKHCSKRYSGSYFTPMETVISMLIFVRFFIPILTSPEAYGLIENKMSSANRRGLLLCAKVLAVLCNGVSFGTKETYLMPMNGLIREYRPRLRQFLHTISSGANNNLASSGSKSELHVSDNDDDDDEESDGDDSVTIDELASQFEVISVGAKIGTKEEQRKSRMSLASAAYADKCGLLTPSTQDEIPPVPPLPTMPSLPHHVRHKSKPNISTTMGVATSAMSPDPPARMTIDIPSRQTSSAKPSKFSTKAPKSPAPIAISSSTADKLLDNEIVDESLVTIDFLSCLESNFEKFEDLIADCASSNTQQHQQHLLKASRELKPIVQYAKHLTSPNQMPETISIPTIRASGSQERSRRMQFPFMDQDYNTHRLSEEYEDLGHRRTSTLPGNHIF</sequence>
<dbReference type="OrthoDB" id="10267654at2759"/>
<dbReference type="InterPro" id="IPR018850">
    <property type="entry name" value="Mt_escape_2_C"/>
</dbReference>
<keyword evidence="4" id="KW-0812">Transmembrane</keyword>
<evidence type="ECO:0000256" key="8">
    <source>
        <dbReference type="ARBA" id="ARBA00023136"/>
    </source>
</evidence>
<keyword evidence="7" id="KW-0496">Mitochondrion</keyword>
<feature type="compositionally biased region" description="Low complexity" evidence="10">
    <location>
        <begin position="1677"/>
        <end position="1687"/>
    </location>
</feature>
<dbReference type="Gene3D" id="1.10.506.10">
    <property type="entry name" value="GTPase Activation - p120gap, domain 1"/>
    <property type="match status" value="2"/>
</dbReference>
<organism evidence="12 13">
    <name type="scientific">Coemansia reversa (strain ATCC 12441 / NRRL 1564)</name>
    <dbReference type="NCBI Taxonomy" id="763665"/>
    <lineage>
        <taxon>Eukaryota</taxon>
        <taxon>Fungi</taxon>
        <taxon>Fungi incertae sedis</taxon>
        <taxon>Zoopagomycota</taxon>
        <taxon>Kickxellomycotina</taxon>
        <taxon>Kickxellomycetes</taxon>
        <taxon>Kickxellales</taxon>
        <taxon>Kickxellaceae</taxon>
        <taxon>Coemansia</taxon>
    </lineage>
</organism>
<keyword evidence="6" id="KW-1133">Transmembrane helix</keyword>
<evidence type="ECO:0000256" key="6">
    <source>
        <dbReference type="ARBA" id="ARBA00022989"/>
    </source>
</evidence>
<dbReference type="GO" id="GO:0005743">
    <property type="term" value="C:mitochondrial inner membrane"/>
    <property type="evidence" value="ECO:0007669"/>
    <property type="project" value="UniProtKB-SubCell"/>
</dbReference>
<feature type="region of interest" description="Disordered" evidence="10">
    <location>
        <begin position="1536"/>
        <end position="1563"/>
    </location>
</feature>
<dbReference type="PROSITE" id="PS50018">
    <property type="entry name" value="RAS_GTPASE_ACTIV_2"/>
    <property type="match status" value="1"/>
</dbReference>
<dbReference type="InterPro" id="IPR008936">
    <property type="entry name" value="Rho_GTPase_activation_prot"/>
</dbReference>
<dbReference type="GO" id="GO:0003676">
    <property type="term" value="F:nucleic acid binding"/>
    <property type="evidence" value="ECO:0007669"/>
    <property type="project" value="InterPro"/>
</dbReference>
<evidence type="ECO:0000256" key="3">
    <source>
        <dbReference type="ARBA" id="ARBA00020222"/>
    </source>
</evidence>
<feature type="domain" description="Ras-GAP" evidence="11">
    <location>
        <begin position="1121"/>
        <end position="1497"/>
    </location>
</feature>
<evidence type="ECO:0000256" key="2">
    <source>
        <dbReference type="ARBA" id="ARBA00010320"/>
    </source>
</evidence>
<evidence type="ECO:0000256" key="10">
    <source>
        <dbReference type="SAM" id="MobiDB-lite"/>
    </source>
</evidence>
<dbReference type="Pfam" id="PF00616">
    <property type="entry name" value="RasGAP"/>
    <property type="match status" value="1"/>
</dbReference>
<dbReference type="STRING" id="763665.A0A2G5BJ02"/>
<protein>
    <recommendedName>
        <fullName evidence="3">Mitochondrial escape protein 2</fullName>
    </recommendedName>
</protein>
<dbReference type="PANTHER" id="PTHR32198">
    <property type="entry name" value="MITOCHONDRIAL ESCAPE PROTEIN 2"/>
    <property type="match status" value="1"/>
</dbReference>
<dbReference type="PANTHER" id="PTHR32198:SF2">
    <property type="entry name" value="MITOCHONDRIAL ESCAPE PROTEIN 2"/>
    <property type="match status" value="1"/>
</dbReference>
<name>A0A2G5BJ02_COERN</name>